<keyword evidence="1" id="KW-1133">Transmembrane helix</keyword>
<evidence type="ECO:0000256" key="1">
    <source>
        <dbReference type="SAM" id="Phobius"/>
    </source>
</evidence>
<keyword evidence="1" id="KW-0472">Membrane</keyword>
<feature type="transmembrane region" description="Helical" evidence="1">
    <location>
        <begin position="31"/>
        <end position="49"/>
    </location>
</feature>
<evidence type="ECO:0000313" key="2">
    <source>
        <dbReference type="EMBL" id="TCO81577.1"/>
    </source>
</evidence>
<accession>A0A4R2L352</accession>
<keyword evidence="3" id="KW-1185">Reference proteome</keyword>
<organism evidence="2 3">
    <name type="scientific">Frisingicoccus caecimuris</name>
    <dbReference type="NCBI Taxonomy" id="1796636"/>
    <lineage>
        <taxon>Bacteria</taxon>
        <taxon>Bacillati</taxon>
        <taxon>Bacillota</taxon>
        <taxon>Clostridia</taxon>
        <taxon>Lachnospirales</taxon>
        <taxon>Lachnospiraceae</taxon>
        <taxon>Frisingicoccus</taxon>
    </lineage>
</organism>
<evidence type="ECO:0000313" key="3">
    <source>
        <dbReference type="Proteomes" id="UP000295711"/>
    </source>
</evidence>
<sequence length="530" mass="61779">MYFLIGLIIDGLLALIPANIAKNKGRDFATWYIYGVCLFFIAFLHSLFLDDKNKVTASESSPESISKTISIREILQDIPNEVDINAIANIESYALLSKDDELLMRFKVRNLENKPIRAIKIIGKAYTDFGDLVKVREKESFEILLQDLMILPLGLEEKTCSLIPELRSARNFVFFVSQVCYDNGEIIQCKLPNKVKTCQDEISKELLSFAQKENSKAKYYMKDSEDYWQCVCGYVNTKEICAYCKMSKKSAQRYSKTCIKSNYEIFLNDEHIRLEKEKEYQKKIIEEKKTKNKKVTKMIGITASIVITILIVSIGCYYVITEKNNSQIYIQGVKYYEDEKWELAMGEFSKILTYKDSEERYENASGKIKLEIQSSLNEKRNRSKNIIDTEYAYAWAEAEIVSFMGQDIDFIKEYCQVTENGAEWIPNYEEMVSENIEVYDLVDNTYEASDPLMTIQLDENGLKEVYRKWGGTFSASEQLEWMCGRLKRNFDEQDGKSYYWYYDNAPVSCIEFNTDYKLDSTQKFTIVFYR</sequence>
<comment type="caution">
    <text evidence="2">The sequence shown here is derived from an EMBL/GenBank/DDBJ whole genome shotgun (WGS) entry which is preliminary data.</text>
</comment>
<name>A0A4R2L352_9FIRM</name>
<dbReference type="Proteomes" id="UP000295711">
    <property type="component" value="Unassembled WGS sequence"/>
</dbReference>
<dbReference type="EMBL" id="SLXA01000024">
    <property type="protein sequence ID" value="TCO81577.1"/>
    <property type="molecule type" value="Genomic_DNA"/>
</dbReference>
<protein>
    <submittedName>
        <fullName evidence="2">Uncharacterized protein</fullName>
    </submittedName>
</protein>
<gene>
    <name evidence="2" type="ORF">EV212_1241</name>
</gene>
<feature type="transmembrane region" description="Helical" evidence="1">
    <location>
        <begin position="298"/>
        <end position="320"/>
    </location>
</feature>
<reference evidence="2 3" key="1">
    <citation type="submission" date="2019-03" db="EMBL/GenBank/DDBJ databases">
        <title>Genomic Encyclopedia of Type Strains, Phase IV (KMG-IV): sequencing the most valuable type-strain genomes for metagenomic binning, comparative biology and taxonomic classification.</title>
        <authorList>
            <person name="Goeker M."/>
        </authorList>
    </citation>
    <scope>NUCLEOTIDE SEQUENCE [LARGE SCALE GENOMIC DNA]</scope>
    <source>
        <strain evidence="2 3">DSM 28559</strain>
    </source>
</reference>
<dbReference type="AlphaFoldDB" id="A0A4R2L352"/>
<keyword evidence="1" id="KW-0812">Transmembrane</keyword>
<proteinExistence type="predicted"/>